<gene>
    <name evidence="1" type="ORF">FF306_00143</name>
</gene>
<evidence type="ECO:0000313" key="1">
    <source>
        <dbReference type="EMBL" id="GAT90052.1"/>
    </source>
</evidence>
<sequence>MARVQTLSPIQIVTNYERPVLDPGMAGVMLLVAGNAETFQSYTSIQSVINDYQPGTAVYDQADAYFDNANSPLFQVLTYKQGDTTSLTNQITKYYYAGAQYFLFHSVVDAVSGSDVTNLQSAVSTISNFVEQQDNKEVVFDFPYSDESKMADFVKAANIAGNKATFTLAKPLVNGKDEYFGAHFLADYANAKLGKSATFVNQLNGVTPQDKYEFGVSDVEKYFKPNHIATYAYRAGTPMLTSGVTQSGDQLQAIVIRDAITKRVSASLNNLFLQNDGRITYDDAGISLFNSTIYAELKDFADKDYIDPNFTITAVKASDVSDSKKASGVLTGMSYKYRPVNTIDSATLSQTVVLPQVEG</sequence>
<reference evidence="1 2" key="1">
    <citation type="journal article" date="2016" name="Syst. Appl. Microbiol.">
        <title>Genomic characterization of a fructophilic bee symbiont Lactobacillus kunkeei reveals its niche-specific adaptation.</title>
        <authorList>
            <person name="Maeno S."/>
            <person name="Tanizawa Y."/>
            <person name="Kanesaki Y."/>
            <person name="Kubota E."/>
            <person name="Kumar H."/>
            <person name="Dicks L."/>
            <person name="Salminen S."/>
            <person name="Nakagawa J."/>
            <person name="Arita M."/>
            <person name="Endo A."/>
        </authorList>
    </citation>
    <scope>NUCLEOTIDE SEQUENCE [LARGE SCALE GENOMIC DNA]</scope>
    <source>
        <strain evidence="1 2">FF30-6</strain>
    </source>
</reference>
<dbReference type="EMBL" id="BDDX01000001">
    <property type="protein sequence ID" value="GAT90052.1"/>
    <property type="molecule type" value="Genomic_DNA"/>
</dbReference>
<dbReference type="Proteomes" id="UP000186588">
    <property type="component" value="Unassembled WGS sequence"/>
</dbReference>
<accession>A0A1L8CFT7</accession>
<proteinExistence type="predicted"/>
<protein>
    <recommendedName>
        <fullName evidence="3">DUF3383 domain-containing protein</fullName>
    </recommendedName>
</protein>
<comment type="caution">
    <text evidence="1">The sequence shown here is derived from an EMBL/GenBank/DDBJ whole genome shotgun (WGS) entry which is preliminary data.</text>
</comment>
<dbReference type="AlphaFoldDB" id="A0A1L8CFT7"/>
<evidence type="ECO:0000313" key="2">
    <source>
        <dbReference type="Proteomes" id="UP000186588"/>
    </source>
</evidence>
<evidence type="ECO:0008006" key="3">
    <source>
        <dbReference type="Google" id="ProtNLM"/>
    </source>
</evidence>
<dbReference type="RefSeq" id="WP_094750413.1">
    <property type="nucleotide sequence ID" value="NZ_BDDX01000001.1"/>
</dbReference>
<name>A0A1L8CFT7_9LACO</name>
<organism evidence="1 2">
    <name type="scientific">Apilactobacillus kunkeei</name>
    <dbReference type="NCBI Taxonomy" id="148814"/>
    <lineage>
        <taxon>Bacteria</taxon>
        <taxon>Bacillati</taxon>
        <taxon>Bacillota</taxon>
        <taxon>Bacilli</taxon>
        <taxon>Lactobacillales</taxon>
        <taxon>Lactobacillaceae</taxon>
        <taxon>Apilactobacillus</taxon>
    </lineage>
</organism>